<reference evidence="6" key="1">
    <citation type="journal article" date="2023" name="bioRxiv">
        <title>Improved chromosome-level genome assembly for marigold (Tagetes erecta).</title>
        <authorList>
            <person name="Jiang F."/>
            <person name="Yuan L."/>
            <person name="Wang S."/>
            <person name="Wang H."/>
            <person name="Xu D."/>
            <person name="Wang A."/>
            <person name="Fan W."/>
        </authorList>
    </citation>
    <scope>NUCLEOTIDE SEQUENCE</scope>
    <source>
        <strain evidence="6">WSJ</strain>
        <tissue evidence="6">Leaf</tissue>
    </source>
</reference>
<dbReference type="SMART" id="SM00717">
    <property type="entry name" value="SANT"/>
    <property type="match status" value="1"/>
</dbReference>
<comment type="subcellular location">
    <subcellularLocation>
        <location evidence="1">Nucleus</location>
    </subcellularLocation>
</comment>
<dbReference type="PROSITE" id="PS51294">
    <property type="entry name" value="HTH_MYB"/>
    <property type="match status" value="1"/>
</dbReference>
<gene>
    <name evidence="6" type="ORF">QVD17_09159</name>
</gene>
<keyword evidence="2" id="KW-0539">Nucleus</keyword>
<comment type="caution">
    <text evidence="6">The sequence shown here is derived from an EMBL/GenBank/DDBJ whole genome shotgun (WGS) entry which is preliminary data.</text>
</comment>
<evidence type="ECO:0000313" key="7">
    <source>
        <dbReference type="Proteomes" id="UP001229421"/>
    </source>
</evidence>
<dbReference type="Proteomes" id="UP001229421">
    <property type="component" value="Unassembled WGS sequence"/>
</dbReference>
<dbReference type="InterPro" id="IPR009057">
    <property type="entry name" value="Homeodomain-like_sf"/>
</dbReference>
<evidence type="ECO:0000259" key="4">
    <source>
        <dbReference type="PROSITE" id="PS50090"/>
    </source>
</evidence>
<dbReference type="InterPro" id="IPR017930">
    <property type="entry name" value="Myb_dom"/>
</dbReference>
<evidence type="ECO:0000259" key="5">
    <source>
        <dbReference type="PROSITE" id="PS51294"/>
    </source>
</evidence>
<dbReference type="PANTHER" id="PTHR47206:SF7">
    <property type="entry name" value="HOMEODOMAIN-LIKE PROTEIN-RELATED"/>
    <property type="match status" value="1"/>
</dbReference>
<dbReference type="Gene3D" id="1.10.10.60">
    <property type="entry name" value="Homeodomain-like"/>
    <property type="match status" value="1"/>
</dbReference>
<feature type="region of interest" description="Disordered" evidence="3">
    <location>
        <begin position="185"/>
        <end position="205"/>
    </location>
</feature>
<feature type="region of interest" description="Disordered" evidence="3">
    <location>
        <begin position="425"/>
        <end position="467"/>
    </location>
</feature>
<dbReference type="PROSITE" id="PS50090">
    <property type="entry name" value="MYB_LIKE"/>
    <property type="match status" value="1"/>
</dbReference>
<name>A0AAD8L115_TARER</name>
<accession>A0AAD8L115</accession>
<evidence type="ECO:0000256" key="3">
    <source>
        <dbReference type="SAM" id="MobiDB-lite"/>
    </source>
</evidence>
<dbReference type="Pfam" id="PF00249">
    <property type="entry name" value="Myb_DNA-binding"/>
    <property type="match status" value="1"/>
</dbReference>
<dbReference type="CDD" id="cd11660">
    <property type="entry name" value="SANT_TRF"/>
    <property type="match status" value="1"/>
</dbReference>
<evidence type="ECO:0000256" key="1">
    <source>
        <dbReference type="ARBA" id="ARBA00004123"/>
    </source>
</evidence>
<dbReference type="EMBL" id="JAUHHV010000002">
    <property type="protein sequence ID" value="KAK1432264.1"/>
    <property type="molecule type" value="Genomic_DNA"/>
</dbReference>
<keyword evidence="7" id="KW-1185">Reference proteome</keyword>
<feature type="compositionally biased region" description="Polar residues" evidence="3">
    <location>
        <begin position="425"/>
        <end position="439"/>
    </location>
</feature>
<feature type="region of interest" description="Disordered" evidence="3">
    <location>
        <begin position="319"/>
        <end position="354"/>
    </location>
</feature>
<dbReference type="GO" id="GO:0005634">
    <property type="term" value="C:nucleus"/>
    <property type="evidence" value="ECO:0007669"/>
    <property type="project" value="UniProtKB-SubCell"/>
</dbReference>
<dbReference type="PANTHER" id="PTHR47206">
    <property type="entry name" value="HOMEODOMAIN-LIKE SUPERFAMILY PROTEIN"/>
    <property type="match status" value="1"/>
</dbReference>
<organism evidence="6 7">
    <name type="scientific">Tagetes erecta</name>
    <name type="common">African marigold</name>
    <dbReference type="NCBI Taxonomy" id="13708"/>
    <lineage>
        <taxon>Eukaryota</taxon>
        <taxon>Viridiplantae</taxon>
        <taxon>Streptophyta</taxon>
        <taxon>Embryophyta</taxon>
        <taxon>Tracheophyta</taxon>
        <taxon>Spermatophyta</taxon>
        <taxon>Magnoliopsida</taxon>
        <taxon>eudicotyledons</taxon>
        <taxon>Gunneridae</taxon>
        <taxon>Pentapetalae</taxon>
        <taxon>asterids</taxon>
        <taxon>campanulids</taxon>
        <taxon>Asterales</taxon>
        <taxon>Asteraceae</taxon>
        <taxon>Asteroideae</taxon>
        <taxon>Heliantheae alliance</taxon>
        <taxon>Tageteae</taxon>
        <taxon>Tagetes</taxon>
    </lineage>
</organism>
<feature type="domain" description="HTH myb-type" evidence="5">
    <location>
        <begin position="201"/>
        <end position="257"/>
    </location>
</feature>
<dbReference type="AlphaFoldDB" id="A0AAD8L115"/>
<dbReference type="SUPFAM" id="SSF46689">
    <property type="entry name" value="Homeodomain-like"/>
    <property type="match status" value="1"/>
</dbReference>
<proteinExistence type="predicted"/>
<dbReference type="InterPro" id="IPR001005">
    <property type="entry name" value="SANT/Myb"/>
</dbReference>
<feature type="domain" description="Myb-like" evidence="4">
    <location>
        <begin position="200"/>
        <end position="253"/>
    </location>
</feature>
<sequence>MSEKLKKGTISEEDVSIILQRYTATTVLALLQEVSQIQDAKLDWNALVKRTKTGITNAREYQMLWRHLAYRDELVEKLEDESKPLDDDSDLEYELEAFPPVNNEASTEASACVKVLIASGLTCGSGLEKGLTIEAPLTINIPNGNSTRNSSENQQVGSSFVGTNITVPVCVQKQPVPTAVVATSTEEVDKNGGGSGGTLPPRRKRKPWSAAEDMELFAAVQKCGEGNWANILKGDFKGDRTASQLSQRWNIIKKRNNGNSVVKTGSQLSEVHLAARRALNMALDQPGVDSLKASSSLGRTKSSITNVTSMRPIIADTRSGTTISQDQACEDTSGATKTFPKARPKTSPQSLVNGPDPVKAAAVAAGARIATPSAAAAILKQQKSAIHIKTGVTNFRDLHSPNSSRPHDHNTNAVLLNPVNTATQETNGIANSNSANSPKKGTEDQAAGSAKVQDSSKKEVVKENAGLPVELVMMDNRANESRKEVV</sequence>
<evidence type="ECO:0000313" key="6">
    <source>
        <dbReference type="EMBL" id="KAK1432264.1"/>
    </source>
</evidence>
<protein>
    <submittedName>
        <fullName evidence="6">Uncharacterized protein</fullName>
    </submittedName>
</protein>
<evidence type="ECO:0000256" key="2">
    <source>
        <dbReference type="ARBA" id="ARBA00023242"/>
    </source>
</evidence>